<dbReference type="EMBL" id="VSSQ01012453">
    <property type="protein sequence ID" value="MPM49272.1"/>
    <property type="molecule type" value="Genomic_DNA"/>
</dbReference>
<evidence type="ECO:0000256" key="1">
    <source>
        <dbReference type="SAM" id="MobiDB-lite"/>
    </source>
</evidence>
<name>A0A645A836_9ZZZZ</name>
<sequence>MGEQHGLSFEPFDIVDGPAAGGIVTIDFFHFALAGCDLLTQLLHCGIFAGFCLDKSRQSNHQQTETDDCSEFFRQMPSKTPGS</sequence>
<reference evidence="2" key="1">
    <citation type="submission" date="2019-08" db="EMBL/GenBank/DDBJ databases">
        <authorList>
            <person name="Kucharzyk K."/>
            <person name="Murdoch R.W."/>
            <person name="Higgins S."/>
            <person name="Loffler F."/>
        </authorList>
    </citation>
    <scope>NUCLEOTIDE SEQUENCE</scope>
</reference>
<evidence type="ECO:0000313" key="2">
    <source>
        <dbReference type="EMBL" id="MPM49272.1"/>
    </source>
</evidence>
<accession>A0A645A836</accession>
<dbReference type="AlphaFoldDB" id="A0A645A836"/>
<feature type="region of interest" description="Disordered" evidence="1">
    <location>
        <begin position="64"/>
        <end position="83"/>
    </location>
</feature>
<comment type="caution">
    <text evidence="2">The sequence shown here is derived from an EMBL/GenBank/DDBJ whole genome shotgun (WGS) entry which is preliminary data.</text>
</comment>
<proteinExistence type="predicted"/>
<protein>
    <submittedName>
        <fullName evidence="2">Uncharacterized protein</fullName>
    </submittedName>
</protein>
<gene>
    <name evidence="2" type="ORF">SDC9_96000</name>
</gene>
<organism evidence="2">
    <name type="scientific">bioreactor metagenome</name>
    <dbReference type="NCBI Taxonomy" id="1076179"/>
    <lineage>
        <taxon>unclassified sequences</taxon>
        <taxon>metagenomes</taxon>
        <taxon>ecological metagenomes</taxon>
    </lineage>
</organism>